<dbReference type="Gene3D" id="3.40.50.150">
    <property type="entry name" value="Vaccinia Virus protein VP39"/>
    <property type="match status" value="1"/>
</dbReference>
<dbReference type="GO" id="GO:0008173">
    <property type="term" value="F:RNA methyltransferase activity"/>
    <property type="evidence" value="ECO:0007669"/>
    <property type="project" value="InterPro"/>
</dbReference>
<dbReference type="InterPro" id="IPR006027">
    <property type="entry name" value="NusB_RsmB_TIM44"/>
</dbReference>
<dbReference type="InterPro" id="IPR035926">
    <property type="entry name" value="NusB-like_sf"/>
</dbReference>
<dbReference type="EC" id="2.1.1.176" evidence="7"/>
<name>A0A3B0THP4_9ZZZZ</name>
<feature type="region of interest" description="Disordered" evidence="5">
    <location>
        <begin position="1"/>
        <end position="22"/>
    </location>
</feature>
<dbReference type="GO" id="GO:0003723">
    <property type="term" value="F:RNA binding"/>
    <property type="evidence" value="ECO:0007669"/>
    <property type="project" value="UniProtKB-KW"/>
</dbReference>
<evidence type="ECO:0000313" key="7">
    <source>
        <dbReference type="EMBL" id="VAW14002.1"/>
    </source>
</evidence>
<dbReference type="PANTHER" id="PTHR22807:SF61">
    <property type="entry name" value="NOL1_NOP2_SUN FAMILY PROTEIN _ ANTITERMINATION NUSB DOMAIN-CONTAINING PROTEIN"/>
    <property type="match status" value="1"/>
</dbReference>
<dbReference type="AlphaFoldDB" id="A0A3B0THP4"/>
<organism evidence="7">
    <name type="scientific">hydrothermal vent metagenome</name>
    <dbReference type="NCBI Taxonomy" id="652676"/>
    <lineage>
        <taxon>unclassified sequences</taxon>
        <taxon>metagenomes</taxon>
        <taxon>ecological metagenomes</taxon>
    </lineage>
</organism>
<feature type="domain" description="SAM-dependent MTase RsmB/NOP-type" evidence="6">
    <location>
        <begin position="155"/>
        <end position="456"/>
    </location>
</feature>
<gene>
    <name evidence="7" type="ORF">MNBD_ALPHA12-1101</name>
</gene>
<evidence type="ECO:0000256" key="1">
    <source>
        <dbReference type="ARBA" id="ARBA00022603"/>
    </source>
</evidence>
<evidence type="ECO:0000256" key="2">
    <source>
        <dbReference type="ARBA" id="ARBA00022679"/>
    </source>
</evidence>
<evidence type="ECO:0000256" key="3">
    <source>
        <dbReference type="ARBA" id="ARBA00022691"/>
    </source>
</evidence>
<dbReference type="SUPFAM" id="SSF53335">
    <property type="entry name" value="S-adenosyl-L-methionine-dependent methyltransferases"/>
    <property type="match status" value="1"/>
</dbReference>
<dbReference type="GO" id="GO:0001510">
    <property type="term" value="P:RNA methylation"/>
    <property type="evidence" value="ECO:0007669"/>
    <property type="project" value="InterPro"/>
</dbReference>
<keyword evidence="3" id="KW-0949">S-adenosyl-L-methionine</keyword>
<evidence type="ECO:0000256" key="5">
    <source>
        <dbReference type="SAM" id="MobiDB-lite"/>
    </source>
</evidence>
<dbReference type="Pfam" id="PF01029">
    <property type="entry name" value="NusB"/>
    <property type="match status" value="1"/>
</dbReference>
<reference evidence="7" key="1">
    <citation type="submission" date="2018-06" db="EMBL/GenBank/DDBJ databases">
        <authorList>
            <person name="Zhirakovskaya E."/>
        </authorList>
    </citation>
    <scope>NUCLEOTIDE SEQUENCE</scope>
</reference>
<dbReference type="Gene3D" id="1.10.940.10">
    <property type="entry name" value="NusB-like"/>
    <property type="match status" value="1"/>
</dbReference>
<accession>A0A3B0THP4</accession>
<dbReference type="SUPFAM" id="SSF48013">
    <property type="entry name" value="NusB-like"/>
    <property type="match status" value="1"/>
</dbReference>
<protein>
    <submittedName>
        <fullName evidence="7">16S rRNA (Cytosine(967)-C(5))-methyltransferase</fullName>
        <ecNumber evidence="7">2.1.1.176</ecNumber>
    </submittedName>
</protein>
<dbReference type="GO" id="GO:0006355">
    <property type="term" value="P:regulation of DNA-templated transcription"/>
    <property type="evidence" value="ECO:0007669"/>
    <property type="project" value="InterPro"/>
</dbReference>
<dbReference type="InterPro" id="IPR049560">
    <property type="entry name" value="MeTrfase_RsmB-F_NOP2_cat"/>
</dbReference>
<proteinExistence type="predicted"/>
<keyword evidence="2 7" id="KW-0808">Transferase</keyword>
<dbReference type="PRINTS" id="PR02008">
    <property type="entry name" value="RCMTFAMILY"/>
</dbReference>
<dbReference type="PROSITE" id="PS51686">
    <property type="entry name" value="SAM_MT_RSMB_NOP"/>
    <property type="match status" value="1"/>
</dbReference>
<dbReference type="PANTHER" id="PTHR22807">
    <property type="entry name" value="NOP2 YEAST -RELATED NOL1/NOP2/FMU SUN DOMAIN-CONTAINING"/>
    <property type="match status" value="1"/>
</dbReference>
<keyword evidence="1 7" id="KW-0489">Methyltransferase</keyword>
<feature type="compositionally biased region" description="Polar residues" evidence="5">
    <location>
        <begin position="1"/>
        <end position="10"/>
    </location>
</feature>
<dbReference type="InterPro" id="IPR001678">
    <property type="entry name" value="MeTrfase_RsmB-F_NOP2_dom"/>
</dbReference>
<evidence type="ECO:0000256" key="4">
    <source>
        <dbReference type="ARBA" id="ARBA00022884"/>
    </source>
</evidence>
<dbReference type="Pfam" id="PF01189">
    <property type="entry name" value="Methyltr_RsmB-F"/>
    <property type="match status" value="1"/>
</dbReference>
<keyword evidence="4" id="KW-0694">RNA-binding</keyword>
<evidence type="ECO:0000259" key="6">
    <source>
        <dbReference type="PROSITE" id="PS51686"/>
    </source>
</evidence>
<dbReference type="EMBL" id="UOEO01000001">
    <property type="protein sequence ID" value="VAW14002.1"/>
    <property type="molecule type" value="Genomic_DNA"/>
</dbReference>
<dbReference type="InterPro" id="IPR023267">
    <property type="entry name" value="RCMT"/>
</dbReference>
<dbReference type="CDD" id="cd02440">
    <property type="entry name" value="AdoMet_MTases"/>
    <property type="match status" value="1"/>
</dbReference>
<dbReference type="InterPro" id="IPR029063">
    <property type="entry name" value="SAM-dependent_MTases_sf"/>
</dbReference>
<sequence length="456" mass="50542">MKKTANIASSDESKRINDRGNGQHVAGLDVRMAAARALNEVLKGAAFEPMGEKLFKDGRDRALANRLTTTALRRHGHLNEIIASLLKHGVPARSGLFEAILRLGLTQLLFMADQAAHAALYLSVEAVRRDKRAARFAGLLNAVLRKAQREAQTWQSLDNSLLFPVWLQKKWRAQYGDDVLERFGRALLAGAPLDLTLADNDPELVMALGAKKILFDSVRISHRDKPVVQLDFYDEGRWWVQDVAATIPARLLELETGSMVLDMCAAPGGKTAQLFKAGYKVTALDNNPARLARLEENLKRLNFKAQLVEGQAEDFCGDEKFDGVLIDAPCSASGTFRRHPEVIWNRKQKDVLSRLDLQRALIRAAADNLKPGGVVVFCTCSLQAEEGEDQARWIEKNLKTLKADPISAAELDGLTGAISNNGWVRTHPGLDVMDKERENDCLGTLDGFFIARFRRV</sequence>